<dbReference type="Pfam" id="PF16197">
    <property type="entry name" value="KAsynt_C_assoc"/>
    <property type="match status" value="1"/>
</dbReference>
<dbReference type="InterPro" id="IPR014030">
    <property type="entry name" value="Ketoacyl_synth_N"/>
</dbReference>
<dbReference type="CDD" id="cd00833">
    <property type="entry name" value="PKS"/>
    <property type="match status" value="1"/>
</dbReference>
<dbReference type="InterPro" id="IPR014043">
    <property type="entry name" value="Acyl_transferase_dom"/>
</dbReference>
<dbReference type="Pfam" id="PF02801">
    <property type="entry name" value="Ketoacyl-synt_C"/>
    <property type="match status" value="1"/>
</dbReference>
<dbReference type="PROSITE" id="PS50075">
    <property type="entry name" value="CARRIER"/>
    <property type="match status" value="1"/>
</dbReference>
<dbReference type="Gene3D" id="1.10.1200.10">
    <property type="entry name" value="ACP-like"/>
    <property type="match status" value="1"/>
</dbReference>
<dbReference type="InterPro" id="IPR015083">
    <property type="entry name" value="NorB/c/GfsB-D-like_docking"/>
</dbReference>
<proteinExistence type="predicted"/>
<dbReference type="InterPro" id="IPR016035">
    <property type="entry name" value="Acyl_Trfase/lysoPLipase"/>
</dbReference>
<evidence type="ECO:0000256" key="3">
    <source>
        <dbReference type="ARBA" id="ARBA00022450"/>
    </source>
</evidence>
<dbReference type="GO" id="GO:0006633">
    <property type="term" value="P:fatty acid biosynthetic process"/>
    <property type="evidence" value="ECO:0007669"/>
    <property type="project" value="InterPro"/>
</dbReference>
<dbReference type="InterPro" id="IPR042104">
    <property type="entry name" value="PKS_dehydratase_sf"/>
</dbReference>
<dbReference type="InterPro" id="IPR020806">
    <property type="entry name" value="PKS_PP-bd"/>
</dbReference>
<dbReference type="Pfam" id="PF00109">
    <property type="entry name" value="ketoacyl-synt"/>
    <property type="match status" value="1"/>
</dbReference>
<dbReference type="InterPro" id="IPR016036">
    <property type="entry name" value="Malonyl_transacylase_ACP-bd"/>
</dbReference>
<dbReference type="SMART" id="SM00826">
    <property type="entry name" value="PKS_DH"/>
    <property type="match status" value="1"/>
</dbReference>
<dbReference type="Gene3D" id="3.10.129.110">
    <property type="entry name" value="Polyketide synthase dehydratase"/>
    <property type="match status" value="1"/>
</dbReference>
<evidence type="ECO:0000256" key="4">
    <source>
        <dbReference type="ARBA" id="ARBA00022553"/>
    </source>
</evidence>
<evidence type="ECO:0000256" key="5">
    <source>
        <dbReference type="ARBA" id="ARBA00022679"/>
    </source>
</evidence>
<dbReference type="EMBL" id="PJOS01000037">
    <property type="protein sequence ID" value="PKT71213.1"/>
    <property type="molecule type" value="Genomic_DNA"/>
</dbReference>
<keyword evidence="8" id="KW-0012">Acyltransferase</keyword>
<sequence>MPANDDKLRDYLKRVTADLHQTRLRIRDIEARKREPIAIVGMACRYPGGVTDPEQLWELAAGGIDAVSGFPSGRGWDLEGLYDPDPDAEGKVYVREGGFLHDAGQFDAPFFGISRREALAIDPQQRLVLETSWEAVERAGIDPLSLAGSRAGVFVGVMPQEYGPRLYEATGQGVSGHLLTGTTTSVLSGRIAYTLGLEGPAVTLDTACSSSLVAMHLATQALRSGECEVALAGGVTVMANPGTFVEFSRQRGLAPDGRCKSFAAAADGTAWGEGVGMLVLERLGDARRNGRRVLAVIRGSAVNQDGASNGLTAPNGPSQQRVIRQALADAGLEAADVDAVEAHGTGTALGDPIEAQALLATYGQERSEGRPLWLGSLKSNIGHTQAAAGVGGVIKMVMAMRGGVLPRTLHVDEPSPHVDWEAGEVRLLTGPVVWEAGERPRRAAVSSFGISGTNAHLILEEPPVKERIAYEAEADSTDPAVWLVSAKSPDALRAQADRLTEFLAARPRTGTGHLARALATTRSQFEQRAALIGADRAGLTEALSALASGAGHPMVVRGRATAGRTAFLFSGQGSQRPGAGRELYAAYPVFAAAVDEACAVFDPLLGRSLREVMFAGPGSDGAELLNRTAFTQPALFTLHTALFRLLESFGVRPDHLVGHSIGELSAAHAAGMLSLADAATLVFHRARLMQQITTPGTMLALQAGEEIGQGLVAGREDVVSLAAVNAPESTVLSGDPEVLADIAAQLAERGIKSRRLTVSHAFHSPHQDQILDEFRRIAAGLAYQAPRIPVVSTLTGLLAEQDRITTADYWTEQLRHTVRHADAVTTLHGLGTTRYLELTAHPTLAPLVAETLEDVSAAPAALVPALRAGQPEPDTFLRALATLHVTGTPVTWFADHAEADADHADAADGRGHERGRATVPHLDLPTYPFQHENYWLTAPSSGTGPGAGADALPHPMLSQRTDLPGGGGVLFSGRLAPGTDPWLPDHAVMGTLLLPGTGFVELALEAARAVGAGRVEELVLRAPMVFPGGRARDLQVWVAPDQGGERELLIRTRTPGEEWTLHATGVVTASRVDTDGFTPDWTGAVWPPAGAERIPGDTLYPDLAERGYEYGPAFRSVKALWRRGDDLFAEVVLPEDQPYGFGAHPALLDASLHALPITRSFYETDDEVRLPFSFGGVSLFATDVRRVRVRLRPRPEATSVWITDAAGTPVLAMESLILRAVERAQLQAAEGAVGQAVSFAVRWEPLSEARIAERVPGTWLLFGTARPGLAELFEHVLTPTEWDASASTPVEGVLVCPADASELLAALRETERLDAPVWCVTSGAVGVGVDDPATDVAAAGAWGLGRVAALELPSRWAGLVDIPETADLGTAAPGTADDNAGRTTARLLAGVLTGDGAEDQLAVRDGRLWARRLGTAPAADAGTWQPKGTVLITGGTGGLGAHVARRLAALGTADRLVLLSRRGAESPGAAELLAELGESGVRAEAVAIDITDRTAVTQLLSRLDAEDNPVRTVVHAAGVIRYARIADVDPEAFETDMAAKVNGALLLDELLPDADEFVMFSSIAGIWGAADQAAYAAGNACLDALARRRRERGASAVSIAWGPWSGGGMVTEYEDRELRKRGLLPLAVPSAIEALERAVPGDTDPVVVDVAWSRFLPAFTVLRPSPLLSGFAPADTAGGGRDAAPAALPGAGTTAGALKNRVGALPEDERLPVLLDVVRTHVAQLIGQGDPQQVQADRALRELGFDSMMSVELRNRLGELVGARLPATLAFDHPTPESLAERLLTELDLDEAPADDGPVLEDFDRLEAKVLSPFTPADTRAALATRLSALLDRLSGTGTGAGGVGRSAGTDADDLETASASDLMQFLDAEYGASDGTASDSSRPTTS</sequence>
<protein>
    <submittedName>
        <fullName evidence="14">Mycocerosate synthase</fullName>
    </submittedName>
</protein>
<dbReference type="InterPro" id="IPR014031">
    <property type="entry name" value="Ketoacyl_synth_C"/>
</dbReference>
<evidence type="ECO:0000256" key="7">
    <source>
        <dbReference type="ARBA" id="ARBA00023268"/>
    </source>
</evidence>
<dbReference type="PROSITE" id="PS00606">
    <property type="entry name" value="KS3_1"/>
    <property type="match status" value="1"/>
</dbReference>
<dbReference type="InterPro" id="IPR049900">
    <property type="entry name" value="PKS_mFAS_DH"/>
</dbReference>
<feature type="region of interest" description="C-terminal hotdog fold" evidence="9">
    <location>
        <begin position="1091"/>
        <end position="1227"/>
    </location>
</feature>
<dbReference type="PROSITE" id="PS52019">
    <property type="entry name" value="PKS_MFAS_DH"/>
    <property type="match status" value="1"/>
</dbReference>
<feature type="region of interest" description="Disordered" evidence="10">
    <location>
        <begin position="1838"/>
        <end position="1859"/>
    </location>
</feature>
<dbReference type="GO" id="GO:0004312">
    <property type="term" value="F:fatty acid synthase activity"/>
    <property type="evidence" value="ECO:0007669"/>
    <property type="project" value="TreeGrafter"/>
</dbReference>
<dbReference type="SMART" id="SM00825">
    <property type="entry name" value="PKS_KS"/>
    <property type="match status" value="1"/>
</dbReference>
<dbReference type="OrthoDB" id="9778690at2"/>
<dbReference type="SUPFAM" id="SSF52151">
    <property type="entry name" value="FabD/lysophospholipase-like"/>
    <property type="match status" value="1"/>
</dbReference>
<dbReference type="Pfam" id="PF08659">
    <property type="entry name" value="KR"/>
    <property type="match status" value="1"/>
</dbReference>
<dbReference type="GO" id="GO:0031177">
    <property type="term" value="F:phosphopantetheine binding"/>
    <property type="evidence" value="ECO:0007669"/>
    <property type="project" value="InterPro"/>
</dbReference>
<dbReference type="InterPro" id="IPR001227">
    <property type="entry name" value="Ac_transferase_dom_sf"/>
</dbReference>
<evidence type="ECO:0000313" key="15">
    <source>
        <dbReference type="Proteomes" id="UP000236178"/>
    </source>
</evidence>
<evidence type="ECO:0000259" key="13">
    <source>
        <dbReference type="PROSITE" id="PS52019"/>
    </source>
</evidence>
<dbReference type="Gene3D" id="3.40.366.10">
    <property type="entry name" value="Malonyl-Coenzyme A Acyl Carrier Protein, domain 2"/>
    <property type="match status" value="1"/>
</dbReference>
<dbReference type="FunFam" id="3.40.47.10:FF:000019">
    <property type="entry name" value="Polyketide synthase type I"/>
    <property type="match status" value="1"/>
</dbReference>
<keyword evidence="5" id="KW-0808">Transferase</keyword>
<dbReference type="InterPro" id="IPR013968">
    <property type="entry name" value="PKS_KR"/>
</dbReference>
<dbReference type="Gene3D" id="3.40.50.720">
    <property type="entry name" value="NAD(P)-binding Rossmann-like Domain"/>
    <property type="match status" value="1"/>
</dbReference>
<feature type="domain" description="Ketosynthase family 3 (KS3)" evidence="12">
    <location>
        <begin position="34"/>
        <end position="461"/>
    </location>
</feature>
<dbReference type="InterPro" id="IPR036291">
    <property type="entry name" value="NAD(P)-bd_dom_sf"/>
</dbReference>
<evidence type="ECO:0000256" key="1">
    <source>
        <dbReference type="ARBA" id="ARBA00001957"/>
    </source>
</evidence>
<name>A0A2I0SMQ5_9ACTN</name>
<dbReference type="Gene3D" id="3.40.47.10">
    <property type="match status" value="1"/>
</dbReference>
<dbReference type="Pfam" id="PF14765">
    <property type="entry name" value="PS-DH"/>
    <property type="match status" value="1"/>
</dbReference>
<dbReference type="InterPro" id="IPR009081">
    <property type="entry name" value="PP-bd_ACP"/>
</dbReference>
<dbReference type="SUPFAM" id="SSF101173">
    <property type="entry name" value="Docking domain B of the erythromycin polyketide synthase (DEBS)"/>
    <property type="match status" value="1"/>
</dbReference>
<dbReference type="InterPro" id="IPR032821">
    <property type="entry name" value="PKS_assoc"/>
</dbReference>
<evidence type="ECO:0000313" key="14">
    <source>
        <dbReference type="EMBL" id="PKT71213.1"/>
    </source>
</evidence>
<dbReference type="InterPro" id="IPR016039">
    <property type="entry name" value="Thiolase-like"/>
</dbReference>
<gene>
    <name evidence="14" type="ORF">CW362_20000</name>
</gene>
<dbReference type="FunFam" id="1.10.1200.10:FF:000007">
    <property type="entry name" value="Probable polyketide synthase pks17"/>
    <property type="match status" value="1"/>
</dbReference>
<evidence type="ECO:0000256" key="10">
    <source>
        <dbReference type="SAM" id="MobiDB-lite"/>
    </source>
</evidence>
<dbReference type="InterPro" id="IPR057326">
    <property type="entry name" value="KR_dom"/>
</dbReference>
<dbReference type="SMART" id="SM00823">
    <property type="entry name" value="PKS_PP"/>
    <property type="match status" value="1"/>
</dbReference>
<dbReference type="PANTHER" id="PTHR43775:SF51">
    <property type="entry name" value="INACTIVE PHENOLPHTHIOCEROL SYNTHESIS POLYKETIDE SYNTHASE TYPE I PKS1-RELATED"/>
    <property type="match status" value="1"/>
</dbReference>
<comment type="pathway">
    <text evidence="2">Antibiotic biosynthesis.</text>
</comment>
<dbReference type="SMART" id="SM00822">
    <property type="entry name" value="PKS_KR"/>
    <property type="match status" value="1"/>
</dbReference>
<dbReference type="Pfam" id="PF21089">
    <property type="entry name" value="PKS_DH_N"/>
    <property type="match status" value="1"/>
</dbReference>
<dbReference type="SMART" id="SM00827">
    <property type="entry name" value="PKS_AT"/>
    <property type="match status" value="1"/>
</dbReference>
<dbReference type="PROSITE" id="PS52004">
    <property type="entry name" value="KS3_2"/>
    <property type="match status" value="1"/>
</dbReference>
<reference evidence="14 15" key="1">
    <citation type="submission" date="2017-12" db="EMBL/GenBank/DDBJ databases">
        <title>Streptomyces populusis sp. nov., a novel endophytic actinobacterium isolated from stems of Populus adenopoda Maxim.</title>
        <authorList>
            <person name="Wang Z."/>
        </authorList>
    </citation>
    <scope>NUCLEOTIDE SEQUENCE [LARGE SCALE GENOMIC DNA]</scope>
    <source>
        <strain evidence="14 15">A249</strain>
    </source>
</reference>
<evidence type="ECO:0000256" key="2">
    <source>
        <dbReference type="ARBA" id="ARBA00004792"/>
    </source>
</evidence>
<dbReference type="Pfam" id="PF08990">
    <property type="entry name" value="Docking"/>
    <property type="match status" value="1"/>
</dbReference>
<dbReference type="InterPro" id="IPR049551">
    <property type="entry name" value="PKS_DH_C"/>
</dbReference>
<dbReference type="InterPro" id="IPR050091">
    <property type="entry name" value="PKS_NRPS_Biosynth_Enz"/>
</dbReference>
<dbReference type="InterPro" id="IPR018201">
    <property type="entry name" value="Ketoacyl_synth_AS"/>
</dbReference>
<dbReference type="GO" id="GO:0004315">
    <property type="term" value="F:3-oxoacyl-[acyl-carrier-protein] synthase activity"/>
    <property type="evidence" value="ECO:0007669"/>
    <property type="project" value="InterPro"/>
</dbReference>
<dbReference type="Proteomes" id="UP000236178">
    <property type="component" value="Unassembled WGS sequence"/>
</dbReference>
<feature type="active site" description="Proton donor; for dehydratase activity" evidence="9">
    <location>
        <position position="1149"/>
    </location>
</feature>
<evidence type="ECO:0000256" key="8">
    <source>
        <dbReference type="ARBA" id="ARBA00023315"/>
    </source>
</evidence>
<keyword evidence="7" id="KW-0511">Multifunctional enzyme</keyword>
<keyword evidence="3" id="KW-0596">Phosphopantetheine</keyword>
<dbReference type="InterPro" id="IPR006162">
    <property type="entry name" value="Ppantetheine_attach_site"/>
</dbReference>
<dbReference type="Gene3D" id="3.30.70.3290">
    <property type="match status" value="1"/>
</dbReference>
<dbReference type="SUPFAM" id="SSF55048">
    <property type="entry name" value="Probable ACP-binding domain of malonyl-CoA ACP transacylase"/>
    <property type="match status" value="1"/>
</dbReference>
<dbReference type="PANTHER" id="PTHR43775">
    <property type="entry name" value="FATTY ACID SYNTHASE"/>
    <property type="match status" value="1"/>
</dbReference>
<organism evidence="14 15">
    <name type="scientific">Streptomyces populi</name>
    <dbReference type="NCBI Taxonomy" id="2058924"/>
    <lineage>
        <taxon>Bacteria</taxon>
        <taxon>Bacillati</taxon>
        <taxon>Actinomycetota</taxon>
        <taxon>Actinomycetes</taxon>
        <taxon>Kitasatosporales</taxon>
        <taxon>Streptomycetaceae</taxon>
        <taxon>Streptomyces</taxon>
    </lineage>
</organism>
<dbReference type="SUPFAM" id="SSF51735">
    <property type="entry name" value="NAD(P)-binding Rossmann-fold domains"/>
    <property type="match status" value="2"/>
</dbReference>
<feature type="active site" description="Proton acceptor; for dehydratase activity" evidence="9">
    <location>
        <position position="986"/>
    </location>
</feature>
<comment type="cofactor">
    <cofactor evidence="1">
        <name>pantetheine 4'-phosphate</name>
        <dbReference type="ChEBI" id="CHEBI:47942"/>
    </cofactor>
</comment>
<dbReference type="InterPro" id="IPR020807">
    <property type="entry name" value="PKS_DH"/>
</dbReference>
<keyword evidence="15" id="KW-1185">Reference proteome</keyword>
<dbReference type="Pfam" id="PF00550">
    <property type="entry name" value="PP-binding"/>
    <property type="match status" value="1"/>
</dbReference>
<evidence type="ECO:0000256" key="6">
    <source>
        <dbReference type="ARBA" id="ARBA00023194"/>
    </source>
</evidence>
<feature type="domain" description="PKS/mFAS DH" evidence="13">
    <location>
        <begin position="954"/>
        <end position="1227"/>
    </location>
</feature>
<feature type="region of interest" description="N-terminal hotdog fold" evidence="9">
    <location>
        <begin position="954"/>
        <end position="1074"/>
    </location>
</feature>
<evidence type="ECO:0000259" key="12">
    <source>
        <dbReference type="PROSITE" id="PS52004"/>
    </source>
</evidence>
<dbReference type="InterPro" id="IPR049552">
    <property type="entry name" value="PKS_DH_N"/>
</dbReference>
<dbReference type="RefSeq" id="WP_103550875.1">
    <property type="nucleotide sequence ID" value="NZ_KZ626876.1"/>
</dbReference>
<dbReference type="SUPFAM" id="SSF53901">
    <property type="entry name" value="Thiolase-like"/>
    <property type="match status" value="1"/>
</dbReference>
<accession>A0A2I0SMQ5</accession>
<dbReference type="InterPro" id="IPR036736">
    <property type="entry name" value="ACP-like_sf"/>
</dbReference>
<dbReference type="PROSITE" id="PS00012">
    <property type="entry name" value="PHOSPHOPANTETHEINE"/>
    <property type="match status" value="1"/>
</dbReference>
<keyword evidence="6" id="KW-0045">Antibiotic biosynthesis</keyword>
<dbReference type="InterPro" id="IPR020841">
    <property type="entry name" value="PKS_Beta-ketoAc_synthase_dom"/>
</dbReference>
<dbReference type="InterPro" id="IPR036299">
    <property type="entry name" value="Polyketide_synth_docking_sf"/>
</dbReference>
<evidence type="ECO:0000256" key="9">
    <source>
        <dbReference type="PROSITE-ProRule" id="PRU01363"/>
    </source>
</evidence>
<dbReference type="GO" id="GO:0033068">
    <property type="term" value="P:macrolide biosynthetic process"/>
    <property type="evidence" value="ECO:0007669"/>
    <property type="project" value="UniProtKB-ARBA"/>
</dbReference>
<keyword evidence="4" id="KW-0597">Phosphoprotein</keyword>
<dbReference type="CDD" id="cd08952">
    <property type="entry name" value="KR_1_SDR_x"/>
    <property type="match status" value="1"/>
</dbReference>
<dbReference type="SUPFAM" id="SSF47336">
    <property type="entry name" value="ACP-like"/>
    <property type="match status" value="1"/>
</dbReference>
<feature type="domain" description="Carrier" evidence="11">
    <location>
        <begin position="1712"/>
        <end position="1787"/>
    </location>
</feature>
<dbReference type="Pfam" id="PF00698">
    <property type="entry name" value="Acyl_transf_1"/>
    <property type="match status" value="1"/>
</dbReference>
<comment type="caution">
    <text evidence="14">The sequence shown here is derived from an EMBL/GenBank/DDBJ whole genome shotgun (WGS) entry which is preliminary data.</text>
</comment>
<evidence type="ECO:0000259" key="11">
    <source>
        <dbReference type="PROSITE" id="PS50075"/>
    </source>
</evidence>